<dbReference type="PANTHER" id="PTHR18929:SF132">
    <property type="entry name" value="PROTEIN DISULFIDE-ISOMERASE A3"/>
    <property type="match status" value="1"/>
</dbReference>
<sequence length="76" mass="8530">MGIVSYLKKQVGPPSSEILTAEERQKAVEEADFLVVGILKSYDSEEYKTFISVASELRSDFVFKHTVDGSFLPKKD</sequence>
<dbReference type="AlphaFoldDB" id="A0A8T2RGR9"/>
<dbReference type="Proteomes" id="UP000825935">
    <property type="component" value="Chromosome 27"/>
</dbReference>
<dbReference type="PANTHER" id="PTHR18929">
    <property type="entry name" value="PROTEIN DISULFIDE ISOMERASE"/>
    <property type="match status" value="1"/>
</dbReference>
<protein>
    <recommendedName>
        <fullName evidence="4">protein disulfide-isomerase</fullName>
        <ecNumber evidence="4">5.3.4.1</ecNumber>
    </recommendedName>
</protein>
<name>A0A8T2RGR9_CERRI</name>
<comment type="similarity">
    <text evidence="3">Belongs to the protein disulfide isomerase family.</text>
</comment>
<evidence type="ECO:0000256" key="2">
    <source>
        <dbReference type="ARBA" id="ARBA00004319"/>
    </source>
</evidence>
<evidence type="ECO:0000256" key="7">
    <source>
        <dbReference type="ARBA" id="ARBA00023284"/>
    </source>
</evidence>
<comment type="caution">
    <text evidence="8">The sequence shown here is derived from an EMBL/GenBank/DDBJ whole genome shotgun (WGS) entry which is preliminary data.</text>
</comment>
<gene>
    <name evidence="8" type="ORF">KP509_27G016800</name>
</gene>
<evidence type="ECO:0000256" key="6">
    <source>
        <dbReference type="ARBA" id="ARBA00023235"/>
    </source>
</evidence>
<accession>A0A8T2RGR9</accession>
<keyword evidence="9" id="KW-1185">Reference proteome</keyword>
<evidence type="ECO:0000256" key="1">
    <source>
        <dbReference type="ARBA" id="ARBA00001182"/>
    </source>
</evidence>
<dbReference type="InterPro" id="IPR036249">
    <property type="entry name" value="Thioredoxin-like_sf"/>
</dbReference>
<dbReference type="GO" id="GO:0006457">
    <property type="term" value="P:protein folding"/>
    <property type="evidence" value="ECO:0007669"/>
    <property type="project" value="TreeGrafter"/>
</dbReference>
<dbReference type="GO" id="GO:0005788">
    <property type="term" value="C:endoplasmic reticulum lumen"/>
    <property type="evidence" value="ECO:0007669"/>
    <property type="project" value="UniProtKB-SubCell"/>
</dbReference>
<comment type="catalytic activity">
    <reaction evidence="1">
        <text>Catalyzes the rearrangement of -S-S- bonds in proteins.</text>
        <dbReference type="EC" id="5.3.4.1"/>
    </reaction>
</comment>
<dbReference type="OrthoDB" id="427280at2759"/>
<comment type="subcellular location">
    <subcellularLocation>
        <location evidence="2">Endoplasmic reticulum lumen</location>
    </subcellularLocation>
</comment>
<dbReference type="EMBL" id="CM035432">
    <property type="protein sequence ID" value="KAH7294753.1"/>
    <property type="molecule type" value="Genomic_DNA"/>
</dbReference>
<dbReference type="EC" id="5.3.4.1" evidence="4"/>
<dbReference type="CDD" id="cd02981">
    <property type="entry name" value="PDI_b_family"/>
    <property type="match status" value="1"/>
</dbReference>
<dbReference type="GO" id="GO:0003756">
    <property type="term" value="F:protein disulfide isomerase activity"/>
    <property type="evidence" value="ECO:0007669"/>
    <property type="project" value="UniProtKB-EC"/>
</dbReference>
<proteinExistence type="inferred from homology"/>
<organism evidence="8 9">
    <name type="scientific">Ceratopteris richardii</name>
    <name type="common">Triangle waterfern</name>
    <dbReference type="NCBI Taxonomy" id="49495"/>
    <lineage>
        <taxon>Eukaryota</taxon>
        <taxon>Viridiplantae</taxon>
        <taxon>Streptophyta</taxon>
        <taxon>Embryophyta</taxon>
        <taxon>Tracheophyta</taxon>
        <taxon>Polypodiopsida</taxon>
        <taxon>Polypodiidae</taxon>
        <taxon>Polypodiales</taxon>
        <taxon>Pteridineae</taxon>
        <taxon>Pteridaceae</taxon>
        <taxon>Parkerioideae</taxon>
        <taxon>Ceratopteris</taxon>
    </lineage>
</organism>
<evidence type="ECO:0000313" key="8">
    <source>
        <dbReference type="EMBL" id="KAH7294753.1"/>
    </source>
</evidence>
<reference evidence="8 9" key="1">
    <citation type="submission" date="2021-08" db="EMBL/GenBank/DDBJ databases">
        <title>WGS assembly of Ceratopteris richardii.</title>
        <authorList>
            <person name="Marchant D.B."/>
            <person name="Chen G."/>
            <person name="Jenkins J."/>
            <person name="Shu S."/>
            <person name="Leebens-Mack J."/>
            <person name="Grimwood J."/>
            <person name="Schmutz J."/>
            <person name="Soltis P."/>
            <person name="Soltis D."/>
            <person name="Chen Z.-H."/>
        </authorList>
    </citation>
    <scope>NUCLEOTIDE SEQUENCE [LARGE SCALE GENOMIC DNA]</scope>
    <source>
        <strain evidence="8">Whitten #5841</strain>
        <tissue evidence="8">Leaf</tissue>
    </source>
</reference>
<keyword evidence="6" id="KW-0413">Isomerase</keyword>
<evidence type="ECO:0000256" key="3">
    <source>
        <dbReference type="ARBA" id="ARBA00006347"/>
    </source>
</evidence>
<keyword evidence="5" id="KW-0256">Endoplasmic reticulum</keyword>
<dbReference type="Gene3D" id="3.40.30.10">
    <property type="entry name" value="Glutaredoxin"/>
    <property type="match status" value="1"/>
</dbReference>
<evidence type="ECO:0000256" key="5">
    <source>
        <dbReference type="ARBA" id="ARBA00022824"/>
    </source>
</evidence>
<evidence type="ECO:0000313" key="9">
    <source>
        <dbReference type="Proteomes" id="UP000825935"/>
    </source>
</evidence>
<evidence type="ECO:0000256" key="4">
    <source>
        <dbReference type="ARBA" id="ARBA00012723"/>
    </source>
</evidence>
<dbReference type="GO" id="GO:0034976">
    <property type="term" value="P:response to endoplasmic reticulum stress"/>
    <property type="evidence" value="ECO:0007669"/>
    <property type="project" value="TreeGrafter"/>
</dbReference>
<dbReference type="SUPFAM" id="SSF52833">
    <property type="entry name" value="Thioredoxin-like"/>
    <property type="match status" value="1"/>
</dbReference>
<keyword evidence="7" id="KW-0676">Redox-active center</keyword>